<dbReference type="InterPro" id="IPR011429">
    <property type="entry name" value="Cyt_c_Planctomycete-type"/>
</dbReference>
<dbReference type="PROSITE" id="PS51257">
    <property type="entry name" value="PROKAR_LIPOPROTEIN"/>
    <property type="match status" value="1"/>
</dbReference>
<dbReference type="RefSeq" id="WP_082214913.1">
    <property type="nucleotide sequence ID" value="NZ_FUZA01000002.1"/>
</dbReference>
<feature type="domain" description="DUF1553" evidence="2">
    <location>
        <begin position="777"/>
        <end position="1028"/>
    </location>
</feature>
<feature type="domain" description="Cytochrome C Planctomycete-type" evidence="3">
    <location>
        <begin position="58"/>
        <end position="118"/>
    </location>
</feature>
<dbReference type="GO" id="GO:0009055">
    <property type="term" value="F:electron transfer activity"/>
    <property type="evidence" value="ECO:0007669"/>
    <property type="project" value="InterPro"/>
</dbReference>
<dbReference type="Pfam" id="PF07587">
    <property type="entry name" value="PSD1"/>
    <property type="match status" value="1"/>
</dbReference>
<dbReference type="GO" id="GO:0020037">
    <property type="term" value="F:heme binding"/>
    <property type="evidence" value="ECO:0007669"/>
    <property type="project" value="InterPro"/>
</dbReference>
<name>A0A1T5EGL3_9BACT</name>
<evidence type="ECO:0000259" key="2">
    <source>
        <dbReference type="Pfam" id="PF07587"/>
    </source>
</evidence>
<dbReference type="InterPro" id="IPR022655">
    <property type="entry name" value="DUF1553"/>
</dbReference>
<dbReference type="AlphaFoldDB" id="A0A1T5EGL3"/>
<dbReference type="PANTHER" id="PTHR35889:SF3">
    <property type="entry name" value="F-BOX DOMAIN-CONTAINING PROTEIN"/>
    <property type="match status" value="1"/>
</dbReference>
<dbReference type="Gene3D" id="2.60.120.200">
    <property type="match status" value="1"/>
</dbReference>
<reference evidence="5" key="1">
    <citation type="submission" date="2017-02" db="EMBL/GenBank/DDBJ databases">
        <authorList>
            <person name="Varghese N."/>
            <person name="Submissions S."/>
        </authorList>
    </citation>
    <scope>NUCLEOTIDE SEQUENCE [LARGE SCALE GENOMIC DNA]</scope>
    <source>
        <strain evidence="5">DSM 22270</strain>
    </source>
</reference>
<evidence type="ECO:0000259" key="3">
    <source>
        <dbReference type="Pfam" id="PF07635"/>
    </source>
</evidence>
<dbReference type="Pfam" id="PF07635">
    <property type="entry name" value="PSCyt1"/>
    <property type="match status" value="1"/>
</dbReference>
<dbReference type="Proteomes" id="UP000190897">
    <property type="component" value="Unassembled WGS sequence"/>
</dbReference>
<dbReference type="PANTHER" id="PTHR35889">
    <property type="entry name" value="CYCLOINULO-OLIGOSACCHARIDE FRUCTANOTRANSFERASE-RELATED"/>
    <property type="match status" value="1"/>
</dbReference>
<dbReference type="GO" id="GO:0004553">
    <property type="term" value="F:hydrolase activity, hydrolyzing O-glycosyl compounds"/>
    <property type="evidence" value="ECO:0007669"/>
    <property type="project" value="UniProtKB-ARBA"/>
</dbReference>
<sequence length="1084" mass="122406">MRFFDPIFFLKTTLFFLSGFAMFSCGPDLPEDVQLAYEELPEKLDYNQHVKPVLSDKCFACHGPDKAKQKAGLRLDIQEAAYSDLSENKGKVAIDPGDLRNSEVFHRILSGDPEYMMPTPSSHLSLNAKEKAILIKWIKDGAAYKPHWAFVKPEKTEVPEVQNEGWVKNPIDNFILSKLEQEKLKPSAEAGKELLLRRLSLDLTGLPPTIREIDAFLNDKSANAYEKQVDRLLKSPHYGEKMAVDWLDLARFADSHGYTVDRLRDMSPYRDWVIGAFNRNFPYDKFLHWQLAGDLMPKPTKDMLIATAFNRNHQQNMEGGIIEEEFQTEYVVDRTNTFGDAMLGLSVGCAKCHDHKYDPISQKNYYELFSFFNNVKEAGQISWDDALPTPTLMLPTDEQEKMLRFLKAQELEKQEAVNQSAKSDHAGFVNWLGSASVKSLADEKIPKAGLQAHFPFDKNTLSAQNLSNNINPKQTGIMKRESGMTGDKPVFASHGDGYAMRFDGDVFLDLNQIGVFRRSEPFSIGIWVNVPKEMKEGVILHKSQAERLYNFRGYHLYLKNNKLELNMAHTAPSNAITKISKAAVPRNKWIQLTITYDGSSKAAGFKLFLDGAEMAMETETDQLTKDILFKSKVQPGLQIGAWWRGNGLKDGLADDITVYNRALTPFEIEVLAGKKDWKSIVSGEKAALSDKQRNLLKEYYLSAVSQPVINAKSELRKIRTALADSSENIRELMVMQEMPKRKKAHVLLRGNYDSFGEEVFPNTPKSILAFPENLPKNRFGLAQWLTSKDNPLTARVAVNRFWQNFFGTGLVKTTEDFGNQGEMPSHLDLLDWLAIGFQESGWDVKKLNKLIVMSATYRQRSDASREVREKDPENRLLSHSPANRLTAEMLRDNALAASGLINKKIGGKSVKPYQPDGLWEINNTTYQRDSGEAVYRRSLYVITKRSVPNPTLATFDATSRSFCVVRRQKTNTPLQALVTLNDPTFNEAMKVMGQQMVMGSAVNEAIITTYRKLTGRKPSAREVVLLLELQKNQLEKFRKDPKKAAGWLAEGQYVIDKKTDVAQIAANAVVASTILNSDAALTKR</sequence>
<accession>A0A1T5EGL3</accession>
<protein>
    <submittedName>
        <fullName evidence="4">Planctomycete cytochrome C</fullName>
    </submittedName>
</protein>
<dbReference type="InterPro" id="IPR036909">
    <property type="entry name" value="Cyt_c-like_dom_sf"/>
</dbReference>
<dbReference type="SUPFAM" id="SSF46626">
    <property type="entry name" value="Cytochrome c"/>
    <property type="match status" value="1"/>
</dbReference>
<dbReference type="InterPro" id="IPR011444">
    <property type="entry name" value="DUF1549"/>
</dbReference>
<dbReference type="Pfam" id="PF13385">
    <property type="entry name" value="Laminin_G_3"/>
    <property type="match status" value="1"/>
</dbReference>
<dbReference type="GO" id="GO:0005975">
    <property type="term" value="P:carbohydrate metabolic process"/>
    <property type="evidence" value="ECO:0007669"/>
    <property type="project" value="UniProtKB-ARBA"/>
</dbReference>
<evidence type="ECO:0000259" key="1">
    <source>
        <dbReference type="Pfam" id="PF07583"/>
    </source>
</evidence>
<dbReference type="Pfam" id="PF07583">
    <property type="entry name" value="PSCyt2"/>
    <property type="match status" value="1"/>
</dbReference>
<dbReference type="STRING" id="651661.SAMN05660293_02431"/>
<evidence type="ECO:0000313" key="5">
    <source>
        <dbReference type="Proteomes" id="UP000190897"/>
    </source>
</evidence>
<proteinExistence type="predicted"/>
<gene>
    <name evidence="4" type="ORF">SAMN05660293_02431</name>
</gene>
<evidence type="ECO:0000313" key="4">
    <source>
        <dbReference type="EMBL" id="SKB83006.1"/>
    </source>
</evidence>
<dbReference type="EMBL" id="FUZA01000002">
    <property type="protein sequence ID" value="SKB83006.1"/>
    <property type="molecule type" value="Genomic_DNA"/>
</dbReference>
<dbReference type="SUPFAM" id="SSF49899">
    <property type="entry name" value="Concanavalin A-like lectins/glucanases"/>
    <property type="match status" value="1"/>
</dbReference>
<feature type="domain" description="DUF1549" evidence="1">
    <location>
        <begin position="170"/>
        <end position="376"/>
    </location>
</feature>
<keyword evidence="5" id="KW-1185">Reference proteome</keyword>
<dbReference type="InterPro" id="IPR013320">
    <property type="entry name" value="ConA-like_dom_sf"/>
</dbReference>
<organism evidence="4 5">
    <name type="scientific">Dyadobacter psychrophilus</name>
    <dbReference type="NCBI Taxonomy" id="651661"/>
    <lineage>
        <taxon>Bacteria</taxon>
        <taxon>Pseudomonadati</taxon>
        <taxon>Bacteroidota</taxon>
        <taxon>Cytophagia</taxon>
        <taxon>Cytophagales</taxon>
        <taxon>Spirosomataceae</taxon>
        <taxon>Dyadobacter</taxon>
    </lineage>
</organism>